<accession>A0A3B0TE91</accession>
<gene>
    <name evidence="1" type="ORF">MNBD_ALPHA09-433</name>
</gene>
<dbReference type="EMBL" id="UOEM01000052">
    <property type="protein sequence ID" value="VAW12772.1"/>
    <property type="molecule type" value="Genomic_DNA"/>
</dbReference>
<proteinExistence type="predicted"/>
<name>A0A3B0TE91_9ZZZZ</name>
<evidence type="ECO:0000313" key="1">
    <source>
        <dbReference type="EMBL" id="VAW12772.1"/>
    </source>
</evidence>
<reference evidence="1" key="1">
    <citation type="submission" date="2018-06" db="EMBL/GenBank/DDBJ databases">
        <authorList>
            <person name="Zhirakovskaya E."/>
        </authorList>
    </citation>
    <scope>NUCLEOTIDE SEQUENCE</scope>
</reference>
<dbReference type="AlphaFoldDB" id="A0A3B0TE91"/>
<organism evidence="1">
    <name type="scientific">hydrothermal vent metagenome</name>
    <dbReference type="NCBI Taxonomy" id="652676"/>
    <lineage>
        <taxon>unclassified sequences</taxon>
        <taxon>metagenomes</taxon>
        <taxon>ecological metagenomes</taxon>
    </lineage>
</organism>
<sequence>MNVFSNVVKTPLSWVLKGWLPVIGATVLVFQIAAVDTVQAQSTDGETTAPVEVVDNLDETPASTVDPQAVAQFEVSIQALIDANTDPQNLPAELADFIATECVGGTNCAAVATAALNLAAVTTPPETGANPIAGAIGSALAQVANATRETQPEIAQTIEIEIARAPTGADGAMTSFNAVASLETPDTVATATVGTPASGG</sequence>
<protein>
    <submittedName>
        <fullName evidence="1">Uncharacterized protein</fullName>
    </submittedName>
</protein>